<name>A0ACC2MZM8_PERAE</name>
<reference evidence="1 2" key="1">
    <citation type="journal article" date="2022" name="Hortic Res">
        <title>A haplotype resolved chromosomal level avocado genome allows analysis of novel avocado genes.</title>
        <authorList>
            <person name="Nath O."/>
            <person name="Fletcher S.J."/>
            <person name="Hayward A."/>
            <person name="Shaw L.M."/>
            <person name="Masouleh A.K."/>
            <person name="Furtado A."/>
            <person name="Henry R.J."/>
            <person name="Mitter N."/>
        </authorList>
    </citation>
    <scope>NUCLEOTIDE SEQUENCE [LARGE SCALE GENOMIC DNA]</scope>
    <source>
        <strain evidence="2">cv. Hass</strain>
    </source>
</reference>
<sequence length="229" mass="26160">MDKEEEQEQRSLGFESIHQKRERRAAVLICLFEGEEGDLRVILTKRSKNLSTHSGEIALPGGKREEGDVDDSATALREAMEEIGLDPSLIWVVAVLEPFISQHLLEVVPVVGLLAQRAEFKPLLNTAEVDCIFDVPLEMFLKEENHAIEEREWMDWKFVIHLFEFKSEQENFIICGLTARILIRVASIIYQRPPPFKQHLPDFQRLQASFINPTSLCNINSTGEETCGK</sequence>
<organism evidence="1 2">
    <name type="scientific">Persea americana</name>
    <name type="common">Avocado</name>
    <dbReference type="NCBI Taxonomy" id="3435"/>
    <lineage>
        <taxon>Eukaryota</taxon>
        <taxon>Viridiplantae</taxon>
        <taxon>Streptophyta</taxon>
        <taxon>Embryophyta</taxon>
        <taxon>Tracheophyta</taxon>
        <taxon>Spermatophyta</taxon>
        <taxon>Magnoliopsida</taxon>
        <taxon>Magnoliidae</taxon>
        <taxon>Laurales</taxon>
        <taxon>Lauraceae</taxon>
        <taxon>Persea</taxon>
    </lineage>
</organism>
<gene>
    <name evidence="1" type="ORF">MRB53_003953</name>
</gene>
<keyword evidence="2" id="KW-1185">Reference proteome</keyword>
<proteinExistence type="predicted"/>
<dbReference type="EMBL" id="CM056809">
    <property type="protein sequence ID" value="KAJ8650930.1"/>
    <property type="molecule type" value="Genomic_DNA"/>
</dbReference>
<comment type="caution">
    <text evidence="1">The sequence shown here is derived from an EMBL/GenBank/DDBJ whole genome shotgun (WGS) entry which is preliminary data.</text>
</comment>
<dbReference type="Proteomes" id="UP001234297">
    <property type="component" value="Chromosome 1"/>
</dbReference>
<protein>
    <submittedName>
        <fullName evidence="1">Uncharacterized protein</fullName>
    </submittedName>
</protein>
<accession>A0ACC2MZM8</accession>
<evidence type="ECO:0000313" key="2">
    <source>
        <dbReference type="Proteomes" id="UP001234297"/>
    </source>
</evidence>
<evidence type="ECO:0000313" key="1">
    <source>
        <dbReference type="EMBL" id="KAJ8650930.1"/>
    </source>
</evidence>